<reference evidence="12" key="1">
    <citation type="journal article" date="2010" name="Nat. Biotechnol.">
        <title>Draft genome sequence of the oilseed species Ricinus communis.</title>
        <authorList>
            <person name="Chan A.P."/>
            <person name="Crabtree J."/>
            <person name="Zhao Q."/>
            <person name="Lorenzi H."/>
            <person name="Orvis J."/>
            <person name="Puiu D."/>
            <person name="Melake-Berhan A."/>
            <person name="Jones K.M."/>
            <person name="Redman J."/>
            <person name="Chen G."/>
            <person name="Cahoon E.B."/>
            <person name="Gedil M."/>
            <person name="Stanke M."/>
            <person name="Haas B.J."/>
            <person name="Wortman J.R."/>
            <person name="Fraser-Liggett C.M."/>
            <person name="Ravel J."/>
            <person name="Rabinowicz P.D."/>
        </authorList>
    </citation>
    <scope>NUCLEOTIDE SEQUENCE [LARGE SCALE GENOMIC DNA]</scope>
    <source>
        <strain evidence="12">cv. Hale</strain>
    </source>
</reference>
<dbReference type="InterPro" id="IPR005467">
    <property type="entry name" value="His_kinase_dom"/>
</dbReference>
<dbReference type="Gene3D" id="3.40.50.2300">
    <property type="match status" value="1"/>
</dbReference>
<dbReference type="SUPFAM" id="SSF55874">
    <property type="entry name" value="ATPase domain of HSP90 chaperone/DNA topoisomerase II/histidine kinase"/>
    <property type="match status" value="1"/>
</dbReference>
<sequence length="290" mass="30289">MADVVTRAIETASPLIEQKRHLLTLDVPSAGLLVHADPVRCAQVLANLLTNAAKYTEPGGRLAVTARREEGEVVVEVSDNGIGIAPEMIGVVFDRFTQARQALSRSQGGLGLGLAIARSMMALHGGSVEARSDGPGRGSTFTARLPAWQGQGEPDAGVASSTPSDLAQGGLSILVVDDNEDAARALGEGLELLGHTVKVVFSAPEALAVAPQFQPQIGLLDIGLPGMDGYELALRLREQPGGGGLKLFAVTGYGQDADRQQAQSAGFEHHLTKPLDLGRLDALLQRARAT</sequence>
<dbReference type="GO" id="GO:0004673">
    <property type="term" value="F:protein histidine kinase activity"/>
    <property type="evidence" value="ECO:0007669"/>
    <property type="project" value="UniProtKB-EC"/>
</dbReference>
<evidence type="ECO:0000256" key="7">
    <source>
        <dbReference type="ARBA" id="ARBA00022824"/>
    </source>
</evidence>
<dbReference type="PANTHER" id="PTHR43547:SF2">
    <property type="entry name" value="HYBRID SIGNAL TRANSDUCTION HISTIDINE KINASE C"/>
    <property type="match status" value="1"/>
</dbReference>
<dbReference type="PROSITE" id="PS50109">
    <property type="entry name" value="HIS_KIN"/>
    <property type="match status" value="1"/>
</dbReference>
<dbReference type="InterPro" id="IPR036890">
    <property type="entry name" value="HATPase_C_sf"/>
</dbReference>
<dbReference type="EC" id="2.7.13.3" evidence="3"/>
<evidence type="ECO:0000256" key="3">
    <source>
        <dbReference type="ARBA" id="ARBA00012438"/>
    </source>
</evidence>
<protein>
    <recommendedName>
        <fullName evidence="3">histidine kinase</fullName>
        <ecNumber evidence="3">2.7.13.3</ecNumber>
    </recommendedName>
</protein>
<dbReference type="Proteomes" id="UP000008311">
    <property type="component" value="Unassembled WGS sequence"/>
</dbReference>
<dbReference type="STRING" id="3988.B9TK08"/>
<evidence type="ECO:0000256" key="8">
    <source>
        <dbReference type="PROSITE-ProRule" id="PRU00169"/>
    </source>
</evidence>
<dbReference type="AlphaFoldDB" id="B9TK08"/>
<dbReference type="CDD" id="cd00075">
    <property type="entry name" value="HATPase"/>
    <property type="match status" value="1"/>
</dbReference>
<evidence type="ECO:0000256" key="6">
    <source>
        <dbReference type="ARBA" id="ARBA00022777"/>
    </source>
</evidence>
<dbReference type="InParanoid" id="B9TK08"/>
<evidence type="ECO:0000259" key="10">
    <source>
        <dbReference type="PROSITE" id="PS50110"/>
    </source>
</evidence>
<dbReference type="InterPro" id="IPR011006">
    <property type="entry name" value="CheY-like_superfamily"/>
</dbReference>
<organism evidence="11 12">
    <name type="scientific">Ricinus communis</name>
    <name type="common">Castor bean</name>
    <dbReference type="NCBI Taxonomy" id="3988"/>
    <lineage>
        <taxon>Eukaryota</taxon>
        <taxon>Viridiplantae</taxon>
        <taxon>Streptophyta</taxon>
        <taxon>Embryophyta</taxon>
        <taxon>Tracheophyta</taxon>
        <taxon>Spermatophyta</taxon>
        <taxon>Magnoliopsida</taxon>
        <taxon>eudicotyledons</taxon>
        <taxon>Gunneridae</taxon>
        <taxon>Pentapetalae</taxon>
        <taxon>rosids</taxon>
        <taxon>fabids</taxon>
        <taxon>Malpighiales</taxon>
        <taxon>Euphorbiaceae</taxon>
        <taxon>Acalyphoideae</taxon>
        <taxon>Acalypheae</taxon>
        <taxon>Ricinus</taxon>
    </lineage>
</organism>
<comment type="subcellular location">
    <subcellularLocation>
        <location evidence="2">Endoplasmic reticulum membrane</location>
        <topology evidence="2">Multi-pass membrane protein</topology>
    </subcellularLocation>
</comment>
<feature type="modified residue" description="4-aspartylphosphate" evidence="8">
    <location>
        <position position="221"/>
    </location>
</feature>
<dbReference type="SMART" id="SM00387">
    <property type="entry name" value="HATPase_c"/>
    <property type="match status" value="1"/>
</dbReference>
<evidence type="ECO:0000313" key="11">
    <source>
        <dbReference type="EMBL" id="EEF23806.1"/>
    </source>
</evidence>
<evidence type="ECO:0000256" key="2">
    <source>
        <dbReference type="ARBA" id="ARBA00004477"/>
    </source>
</evidence>
<proteinExistence type="predicted"/>
<evidence type="ECO:0000256" key="1">
    <source>
        <dbReference type="ARBA" id="ARBA00000085"/>
    </source>
</evidence>
<keyword evidence="5 11" id="KW-0808">Transferase</keyword>
<keyword evidence="12" id="KW-1185">Reference proteome</keyword>
<gene>
    <name evidence="11" type="ORF">RCOM_1805660</name>
</gene>
<dbReference type="GO" id="GO:0005789">
    <property type="term" value="C:endoplasmic reticulum membrane"/>
    <property type="evidence" value="ECO:0007669"/>
    <property type="project" value="UniProtKB-SubCell"/>
</dbReference>
<dbReference type="SMART" id="SM00448">
    <property type="entry name" value="REC"/>
    <property type="match status" value="1"/>
</dbReference>
<dbReference type="Gene3D" id="3.30.565.10">
    <property type="entry name" value="Histidine kinase-like ATPase, C-terminal domain"/>
    <property type="match status" value="1"/>
</dbReference>
<feature type="domain" description="Histidine kinase" evidence="9">
    <location>
        <begin position="1"/>
        <end position="149"/>
    </location>
</feature>
<dbReference type="eggNOG" id="KOG0519">
    <property type="taxonomic scope" value="Eukaryota"/>
</dbReference>
<dbReference type="Pfam" id="PF02518">
    <property type="entry name" value="HATPase_c"/>
    <property type="match status" value="1"/>
</dbReference>
<keyword evidence="4 8" id="KW-0597">Phosphoprotein</keyword>
<evidence type="ECO:0000256" key="4">
    <source>
        <dbReference type="ARBA" id="ARBA00022553"/>
    </source>
</evidence>
<dbReference type="PROSITE" id="PS50110">
    <property type="entry name" value="RESPONSE_REGULATORY"/>
    <property type="match status" value="1"/>
</dbReference>
<dbReference type="EMBL" id="EQ984592">
    <property type="protein sequence ID" value="EEF23806.1"/>
    <property type="molecule type" value="Genomic_DNA"/>
</dbReference>
<dbReference type="PRINTS" id="PR00344">
    <property type="entry name" value="BCTRLSENSOR"/>
</dbReference>
<dbReference type="SUPFAM" id="SSF52172">
    <property type="entry name" value="CheY-like"/>
    <property type="match status" value="1"/>
</dbReference>
<evidence type="ECO:0000259" key="9">
    <source>
        <dbReference type="PROSITE" id="PS50109"/>
    </source>
</evidence>
<keyword evidence="7" id="KW-0256">Endoplasmic reticulum</keyword>
<feature type="domain" description="Response regulatory" evidence="10">
    <location>
        <begin position="172"/>
        <end position="288"/>
    </location>
</feature>
<dbReference type="CDD" id="cd17580">
    <property type="entry name" value="REC_2_DhkD-like"/>
    <property type="match status" value="1"/>
</dbReference>
<keyword evidence="6 11" id="KW-0418">Kinase</keyword>
<dbReference type="FunFam" id="3.30.565.10:FF:000006">
    <property type="entry name" value="Sensor histidine kinase WalK"/>
    <property type="match status" value="1"/>
</dbReference>
<dbReference type="PANTHER" id="PTHR43547">
    <property type="entry name" value="TWO-COMPONENT HISTIDINE KINASE"/>
    <property type="match status" value="1"/>
</dbReference>
<evidence type="ECO:0000256" key="5">
    <source>
        <dbReference type="ARBA" id="ARBA00022679"/>
    </source>
</evidence>
<dbReference type="InterPro" id="IPR003594">
    <property type="entry name" value="HATPase_dom"/>
</dbReference>
<accession>B9TK08</accession>
<dbReference type="InterPro" id="IPR001789">
    <property type="entry name" value="Sig_transdc_resp-reg_receiver"/>
</dbReference>
<evidence type="ECO:0000313" key="12">
    <source>
        <dbReference type="Proteomes" id="UP000008311"/>
    </source>
</evidence>
<comment type="catalytic activity">
    <reaction evidence="1">
        <text>ATP + protein L-histidine = ADP + protein N-phospho-L-histidine.</text>
        <dbReference type="EC" id="2.7.13.3"/>
    </reaction>
</comment>
<name>B9TK08_RICCO</name>
<dbReference type="InterPro" id="IPR004358">
    <property type="entry name" value="Sig_transdc_His_kin-like_C"/>
</dbReference>
<dbReference type="Pfam" id="PF00072">
    <property type="entry name" value="Response_reg"/>
    <property type="match status" value="1"/>
</dbReference>
<dbReference type="GO" id="GO:0000160">
    <property type="term" value="P:phosphorelay signal transduction system"/>
    <property type="evidence" value="ECO:0007669"/>
    <property type="project" value="InterPro"/>
</dbReference>